<evidence type="ECO:0000313" key="3">
    <source>
        <dbReference type="Proteomes" id="UP000003163"/>
    </source>
</evidence>
<feature type="signal peptide" evidence="1">
    <location>
        <begin position="1"/>
        <end position="16"/>
    </location>
</feature>
<dbReference type="AlphaFoldDB" id="J9D463"/>
<comment type="caution">
    <text evidence="2">The sequence shown here is derived from an EMBL/GenBank/DDBJ whole genome shotgun (WGS) entry which is preliminary data.</text>
</comment>
<keyword evidence="3" id="KW-1185">Reference proteome</keyword>
<accession>J9D463</accession>
<evidence type="ECO:0000313" key="2">
    <source>
        <dbReference type="EMBL" id="EJW02566.1"/>
    </source>
</evidence>
<dbReference type="HOGENOM" id="CLU_139272_0_0_1"/>
<dbReference type="VEuPathDB" id="MicrosporidiaDB:EDEG_03021"/>
<protein>
    <submittedName>
        <fullName evidence="2">Uncharacterized protein</fullName>
    </submittedName>
</protein>
<sequence>MLIFLINFLVIKSTDIASKNARIKKIEEDIEDYENDIKMNLGIIESLKSKINSSATHVTNKLKIDREIFELESEKYRLKRENSANYYKKYGKTMEQVLNEINGKIKNLNEEWLSQERTYSEVVSNIEGYKRINELHKSKIHSLRIEKANIQWSI</sequence>
<evidence type="ECO:0000256" key="1">
    <source>
        <dbReference type="SAM" id="SignalP"/>
    </source>
</evidence>
<gene>
    <name evidence="2" type="ORF">EDEG_03021</name>
</gene>
<name>J9D463_EDHAE</name>
<proteinExistence type="predicted"/>
<dbReference type="Proteomes" id="UP000003163">
    <property type="component" value="Unassembled WGS sequence"/>
</dbReference>
<dbReference type="EMBL" id="AFBI03000065">
    <property type="protein sequence ID" value="EJW02566.1"/>
    <property type="molecule type" value="Genomic_DNA"/>
</dbReference>
<organism evidence="2 3">
    <name type="scientific">Edhazardia aedis (strain USNM 41457)</name>
    <name type="common">Microsporidian parasite</name>
    <dbReference type="NCBI Taxonomy" id="1003232"/>
    <lineage>
        <taxon>Eukaryota</taxon>
        <taxon>Fungi</taxon>
        <taxon>Fungi incertae sedis</taxon>
        <taxon>Microsporidia</taxon>
        <taxon>Edhazardia</taxon>
    </lineage>
</organism>
<dbReference type="InParanoid" id="J9D463"/>
<reference evidence="2 3" key="1">
    <citation type="submission" date="2011-08" db="EMBL/GenBank/DDBJ databases">
        <authorList>
            <person name="Liu Z.J."/>
            <person name="Shi F.L."/>
            <person name="Lu J.Q."/>
            <person name="Li M."/>
            <person name="Wang Z.L."/>
        </authorList>
    </citation>
    <scope>NUCLEOTIDE SEQUENCE [LARGE SCALE GENOMIC DNA]</scope>
    <source>
        <strain evidence="2 3">USNM 41457</strain>
    </source>
</reference>
<reference evidence="3" key="2">
    <citation type="submission" date="2015-07" db="EMBL/GenBank/DDBJ databases">
        <title>Contrasting host-pathogen interactions and genome evolution in two generalist and specialist microsporidian pathogens of mosquitoes.</title>
        <authorList>
            <consortium name="The Broad Institute Genomics Platform"/>
            <consortium name="The Broad Institute Genome Sequencing Center for Infectious Disease"/>
            <person name="Cuomo C.A."/>
            <person name="Sanscrainte N.D."/>
            <person name="Goldberg J.M."/>
            <person name="Heiman D."/>
            <person name="Young S."/>
            <person name="Zeng Q."/>
            <person name="Becnel J.J."/>
            <person name="Birren B.W."/>
        </authorList>
    </citation>
    <scope>NUCLEOTIDE SEQUENCE [LARGE SCALE GENOMIC DNA]</scope>
    <source>
        <strain evidence="3">USNM 41457</strain>
    </source>
</reference>
<keyword evidence="1" id="KW-0732">Signal</keyword>
<feature type="chain" id="PRO_5003821819" evidence="1">
    <location>
        <begin position="17"/>
        <end position="154"/>
    </location>
</feature>